<proteinExistence type="predicted"/>
<dbReference type="AlphaFoldDB" id="A0A4R0RUW8"/>
<keyword evidence="2" id="KW-1185">Reference proteome</keyword>
<comment type="caution">
    <text evidence="1">The sequence shown here is derived from an EMBL/GenBank/DDBJ whole genome shotgun (WGS) entry which is preliminary data.</text>
</comment>
<dbReference type="EMBL" id="RWJN01000092">
    <property type="protein sequence ID" value="TCD67578.1"/>
    <property type="molecule type" value="Genomic_DNA"/>
</dbReference>
<protein>
    <recommendedName>
        <fullName evidence="3">F-box domain-containing protein</fullName>
    </recommendedName>
</protein>
<evidence type="ECO:0000313" key="2">
    <source>
        <dbReference type="Proteomes" id="UP000292702"/>
    </source>
</evidence>
<name>A0A4R0RUW8_9APHY</name>
<sequence length="359" mass="40763">MFPSAIFASMFNRFADRLRPESSCDAHTAPSLPIEIIEQIIQTAWASDMSVPDRTTTFTSFCLVNHTWLSLFIRTALIDVHIFSPSFADKYLFLLHERSASTGEPDSDYMLPGSSEAANRLCRSLTFHVDNNPNRFTSSGMQPAIRMYAERNRMADSVTNVLYMLDTLDYTPNLRRVALRYIDWGFGDIFDQMRLVPLPSHVTDLEINYLFSSELKVAAGNLRRRFYRDLCPPWRTPNVRKLTITGAPALLVNAFVQTCPNLEVLEVYGLPYFAGLVGKMPETLKTMVLELGGSGVDEDQRGDGKEDDFGLEQCVMRRWFDDSSTNRQIVLHAEPPSRIRVADAVRSRARRYGLEVVSH</sequence>
<organism evidence="1 2">
    <name type="scientific">Steccherinum ochraceum</name>
    <dbReference type="NCBI Taxonomy" id="92696"/>
    <lineage>
        <taxon>Eukaryota</taxon>
        <taxon>Fungi</taxon>
        <taxon>Dikarya</taxon>
        <taxon>Basidiomycota</taxon>
        <taxon>Agaricomycotina</taxon>
        <taxon>Agaricomycetes</taxon>
        <taxon>Polyporales</taxon>
        <taxon>Steccherinaceae</taxon>
        <taxon>Steccherinum</taxon>
    </lineage>
</organism>
<evidence type="ECO:0008006" key="3">
    <source>
        <dbReference type="Google" id="ProtNLM"/>
    </source>
</evidence>
<dbReference type="Proteomes" id="UP000292702">
    <property type="component" value="Unassembled WGS sequence"/>
</dbReference>
<dbReference type="OrthoDB" id="2836053at2759"/>
<evidence type="ECO:0000313" key="1">
    <source>
        <dbReference type="EMBL" id="TCD67578.1"/>
    </source>
</evidence>
<accession>A0A4R0RUW8</accession>
<reference evidence="1 2" key="1">
    <citation type="submission" date="2018-11" db="EMBL/GenBank/DDBJ databases">
        <title>Genome assembly of Steccherinum ochraceum LE-BIN_3174, the white-rot fungus of the Steccherinaceae family (The Residual Polyporoid clade, Polyporales, Basidiomycota).</title>
        <authorList>
            <person name="Fedorova T.V."/>
            <person name="Glazunova O.A."/>
            <person name="Landesman E.O."/>
            <person name="Moiseenko K.V."/>
            <person name="Psurtseva N.V."/>
            <person name="Savinova O.S."/>
            <person name="Shakhova N.V."/>
            <person name="Tyazhelova T.V."/>
            <person name="Vasina D.V."/>
        </authorList>
    </citation>
    <scope>NUCLEOTIDE SEQUENCE [LARGE SCALE GENOMIC DNA]</scope>
    <source>
        <strain evidence="1 2">LE-BIN_3174</strain>
    </source>
</reference>
<gene>
    <name evidence="1" type="ORF">EIP91_012208</name>
</gene>